<evidence type="ECO:0000313" key="1">
    <source>
        <dbReference type="EMBL" id="CAF0693009.1"/>
    </source>
</evidence>
<reference evidence="1" key="1">
    <citation type="submission" date="2021-02" db="EMBL/GenBank/DDBJ databases">
        <authorList>
            <person name="Cremers G."/>
            <person name="Picone N."/>
        </authorList>
    </citation>
    <scope>NUCLEOTIDE SEQUENCE</scope>
    <source>
        <strain evidence="1">PQ17</strain>
    </source>
</reference>
<accession>A0A8J2FS27</accession>
<keyword evidence="2" id="KW-1185">Reference proteome</keyword>
<comment type="caution">
    <text evidence="1">The sequence shown here is derived from an EMBL/GenBank/DDBJ whole genome shotgun (WGS) entry which is preliminary data.</text>
</comment>
<sequence>MFPSLTRLPYWAPGGEGVGATTFKGVGPLGVTLDSFLQDEKGRKRHASWRLRWSGSTRRKLFPQKSVLGTS</sequence>
<dbReference type="Proteomes" id="UP000663859">
    <property type="component" value="Unassembled WGS sequence"/>
</dbReference>
<name>A0A8J2FS27_9BACT</name>
<dbReference type="AlphaFoldDB" id="A0A8J2FS27"/>
<dbReference type="EMBL" id="CAJNOB010000005">
    <property type="protein sequence ID" value="CAF0693009.1"/>
    <property type="molecule type" value="Genomic_DNA"/>
</dbReference>
<proteinExistence type="predicted"/>
<evidence type="ECO:0000313" key="2">
    <source>
        <dbReference type="Proteomes" id="UP000663859"/>
    </source>
</evidence>
<organism evidence="1 2">
    <name type="scientific">Candidatus Methylacidithermus pantelleriae</name>
    <dbReference type="NCBI Taxonomy" id="2744239"/>
    <lineage>
        <taxon>Bacteria</taxon>
        <taxon>Pseudomonadati</taxon>
        <taxon>Verrucomicrobiota</taxon>
        <taxon>Methylacidiphilae</taxon>
        <taxon>Methylacidiphilales</taxon>
        <taxon>Methylacidiphilaceae</taxon>
        <taxon>Candidatus Methylacidithermus</taxon>
    </lineage>
</organism>
<protein>
    <submittedName>
        <fullName evidence="1">Uncharacterized protein</fullName>
    </submittedName>
</protein>
<gene>
    <name evidence="1" type="ORF">MPNT_130040</name>
</gene>